<keyword evidence="13" id="KW-1185">Reference proteome</keyword>
<evidence type="ECO:0000256" key="3">
    <source>
        <dbReference type="ARBA" id="ARBA00006179"/>
    </source>
</evidence>
<comment type="function">
    <text evidence="9">Required for the first step of diphthamide biosynthesis, a post-translational modification of histidine which occurs in elongation factor 2. DPH1 and DPH2 transfer a 3-amino-3-carboxypropyl (ACP) group from S-adenosyl-L-methionine (SAM) to a histidine residue, the reaction is assisted by a reduction system comprising DPH3 and a NADH-dependent reductase, predominantly CBR1. Facilitates the reduction of the catalytic iron-sulfur cluster found in the DPH1 subunit.</text>
</comment>
<comment type="pathway">
    <text evidence="2 10">Protein modification; peptidyl-diphthamide biosynthesis.</text>
</comment>
<dbReference type="NCBIfam" id="TIGR00272">
    <property type="entry name" value="DPH2"/>
    <property type="match status" value="1"/>
</dbReference>
<dbReference type="Gene3D" id="3.40.50.11840">
    <property type="entry name" value="Diphthamide synthesis DPH1/DPH2 domain 1"/>
    <property type="match status" value="1"/>
</dbReference>
<dbReference type="InterPro" id="IPR016435">
    <property type="entry name" value="DPH1/DPH2"/>
</dbReference>
<dbReference type="SFLD" id="SFLDS00032">
    <property type="entry name" value="Radical_SAM_3-amino-3-carboxyp"/>
    <property type="match status" value="1"/>
</dbReference>
<dbReference type="GO" id="GO:0051536">
    <property type="term" value="F:iron-sulfur cluster binding"/>
    <property type="evidence" value="ECO:0007669"/>
    <property type="project" value="UniProtKB-KW"/>
</dbReference>
<proteinExistence type="inferred from homology"/>
<keyword evidence="6 10" id="KW-0408">Iron</keyword>
<organism evidence="12 13">
    <name type="scientific">Chaetomium strumarium</name>
    <dbReference type="NCBI Taxonomy" id="1170767"/>
    <lineage>
        <taxon>Eukaryota</taxon>
        <taxon>Fungi</taxon>
        <taxon>Dikarya</taxon>
        <taxon>Ascomycota</taxon>
        <taxon>Pezizomycotina</taxon>
        <taxon>Sordariomycetes</taxon>
        <taxon>Sordariomycetidae</taxon>
        <taxon>Sordariales</taxon>
        <taxon>Chaetomiaceae</taxon>
        <taxon>Chaetomium</taxon>
    </lineage>
</organism>
<evidence type="ECO:0000256" key="6">
    <source>
        <dbReference type="ARBA" id="ARBA00023004"/>
    </source>
</evidence>
<dbReference type="EMBL" id="JAUDZG010000004">
    <property type="protein sequence ID" value="KAK3305691.1"/>
    <property type="molecule type" value="Genomic_DNA"/>
</dbReference>
<evidence type="ECO:0000313" key="13">
    <source>
        <dbReference type="Proteomes" id="UP001273166"/>
    </source>
</evidence>
<evidence type="ECO:0000256" key="4">
    <source>
        <dbReference type="ARBA" id="ARBA00021914"/>
    </source>
</evidence>
<dbReference type="Gene3D" id="3.40.50.11860">
    <property type="entry name" value="Diphthamide synthesis DPH1/DPH2 domain 3"/>
    <property type="match status" value="1"/>
</dbReference>
<dbReference type="NCBIfam" id="TIGR00322">
    <property type="entry name" value="diphth2_R"/>
    <property type="match status" value="1"/>
</dbReference>
<evidence type="ECO:0000256" key="11">
    <source>
        <dbReference type="SAM" id="MobiDB-lite"/>
    </source>
</evidence>
<dbReference type="PANTHER" id="PTHR10762">
    <property type="entry name" value="DIPHTHAMIDE BIOSYNTHESIS PROTEIN"/>
    <property type="match status" value="1"/>
</dbReference>
<comment type="subcellular location">
    <subcellularLocation>
        <location evidence="10">Cytoplasm</location>
    </subcellularLocation>
</comment>
<dbReference type="FunFam" id="3.40.50.11860:FF:000001">
    <property type="entry name" value="2-(3-amino-3-carboxypropyl)histidine synthase subunit 2"/>
    <property type="match status" value="1"/>
</dbReference>
<evidence type="ECO:0000256" key="7">
    <source>
        <dbReference type="ARBA" id="ARBA00023014"/>
    </source>
</evidence>
<gene>
    <name evidence="12" type="ORF">B0T15DRAFT_434782</name>
</gene>
<keyword evidence="5 10" id="KW-0479">Metal-binding</keyword>
<comment type="cofactor">
    <cofactor evidence="1">
        <name>[4Fe-4S] cluster</name>
        <dbReference type="ChEBI" id="CHEBI:49883"/>
    </cofactor>
</comment>
<dbReference type="FunFam" id="3.40.50.11840:FF:000002">
    <property type="entry name" value="2-(3-amino-3-carboxypropyl)histidine synthase subunit 2"/>
    <property type="match status" value="1"/>
</dbReference>
<feature type="region of interest" description="Disordered" evidence="11">
    <location>
        <begin position="404"/>
        <end position="484"/>
    </location>
</feature>
<dbReference type="InterPro" id="IPR042265">
    <property type="entry name" value="DPH1/DPH2_3"/>
</dbReference>
<dbReference type="SFLD" id="SFLDF00408">
    <property type="entry name" value="Diphthamide_biosynthesis_famil"/>
    <property type="match status" value="1"/>
</dbReference>
<evidence type="ECO:0000256" key="5">
    <source>
        <dbReference type="ARBA" id="ARBA00022723"/>
    </source>
</evidence>
<dbReference type="GeneID" id="87884634"/>
<dbReference type="SFLD" id="SFLDG01121">
    <property type="entry name" value="Diphthamide_biosynthesis"/>
    <property type="match status" value="1"/>
</dbReference>
<dbReference type="InterPro" id="IPR010014">
    <property type="entry name" value="DHP2"/>
</dbReference>
<dbReference type="Proteomes" id="UP001273166">
    <property type="component" value="Unassembled WGS sequence"/>
</dbReference>
<dbReference type="GO" id="GO:0090560">
    <property type="term" value="F:2-(3-amino-3-carboxypropyl)histidine synthase activity"/>
    <property type="evidence" value="ECO:0007669"/>
    <property type="project" value="InterPro"/>
</dbReference>
<comment type="subunit">
    <text evidence="8">Component of the 2-(3-amino-3-carboxypropyl)histidine synthase complex composed of DPH1, DPH2, DPH3 and a NADH-dependent reductase, predominantly CBR1.</text>
</comment>
<evidence type="ECO:0000256" key="8">
    <source>
        <dbReference type="ARBA" id="ARBA00034128"/>
    </source>
</evidence>
<sequence length="543" mass="59633">MAGLSAAPVLSTPAEHAFEYAVTASEVEAQTSPKTDDELRDIYEIARTAREIRQGAWKRIALQFPDAMLRDAPRVLQALNAELEPLRRSADSPSDPEKIYILADTSYSACCVDEIAAEHVDADVVVHYGRSCLSPTSRLPVICVFTHHNLERDETLAAFEKQYPDRDAKVVLMADVTYQNHIPSLASELQTRGYTNLLSTAVVRDPTGQIPNRKFVTLQGDDIPDTSAIDLKTYSIFHISTPPTALLLVLSSRVQALHIHPTTTSSSQSSNSNNNNTFSTQRLLGRRYARCLSLASAGVIGILVNTLSVSNYLSSVDAIRKQVAAAGKKSYTMVVGKLNPAKLANFAEVDGWVVVGCWESSLVEEEERGEFYRPVVTPFELEVALMGDDKRVWSGEWWGGIERKGREEADREGEEEREQEDEEEEYDEEESAPPEFDLRTGRLISTSRPMRRNGAARGVNGKAKPNGSAAGEDTSSSSTLALRPKAELAMVNGVVSPGAEYLRSQRTWQGLGSDYAEEASTAIEEGRSGLARGYTVGEDAERR</sequence>
<dbReference type="AlphaFoldDB" id="A0AAJ0GT91"/>
<keyword evidence="7 10" id="KW-0411">Iron-sulfur</keyword>
<evidence type="ECO:0000313" key="12">
    <source>
        <dbReference type="EMBL" id="KAK3305691.1"/>
    </source>
</evidence>
<keyword evidence="10" id="KW-0963">Cytoplasm</keyword>
<evidence type="ECO:0000256" key="1">
    <source>
        <dbReference type="ARBA" id="ARBA00001966"/>
    </source>
</evidence>
<dbReference type="RefSeq" id="XP_062721471.1">
    <property type="nucleotide sequence ID" value="XM_062865805.1"/>
</dbReference>
<evidence type="ECO:0000256" key="2">
    <source>
        <dbReference type="ARBA" id="ARBA00005156"/>
    </source>
</evidence>
<name>A0AAJ0GT91_9PEZI</name>
<dbReference type="GO" id="GO:0005737">
    <property type="term" value="C:cytoplasm"/>
    <property type="evidence" value="ECO:0007669"/>
    <property type="project" value="UniProtKB-SubCell"/>
</dbReference>
<protein>
    <recommendedName>
        <fullName evidence="4 10">2-(3-amino-3-carboxypropyl)histidine synthase subunit 2</fullName>
    </recommendedName>
</protein>
<evidence type="ECO:0000256" key="10">
    <source>
        <dbReference type="RuleBase" id="RU364133"/>
    </source>
</evidence>
<reference evidence="12" key="2">
    <citation type="submission" date="2023-06" db="EMBL/GenBank/DDBJ databases">
        <authorList>
            <consortium name="Lawrence Berkeley National Laboratory"/>
            <person name="Mondo S.J."/>
            <person name="Hensen N."/>
            <person name="Bonometti L."/>
            <person name="Westerberg I."/>
            <person name="Brannstrom I.O."/>
            <person name="Guillou S."/>
            <person name="Cros-Aarteil S."/>
            <person name="Calhoun S."/>
            <person name="Haridas S."/>
            <person name="Kuo A."/>
            <person name="Pangilinan J."/>
            <person name="Riley R."/>
            <person name="Labutti K."/>
            <person name="Andreopoulos B."/>
            <person name="Lipzen A."/>
            <person name="Chen C."/>
            <person name="Yanf M."/>
            <person name="Daum C."/>
            <person name="Ng V."/>
            <person name="Clum A."/>
            <person name="Steindorff A."/>
            <person name="Ohm R."/>
            <person name="Martin F."/>
            <person name="Silar P."/>
            <person name="Natvig D."/>
            <person name="Lalanne C."/>
            <person name="Gautier V."/>
            <person name="Ament-Velasquez S.L."/>
            <person name="Kruys A."/>
            <person name="Hutchinson M.I."/>
            <person name="Powell A.J."/>
            <person name="Barry K."/>
            <person name="Miller A.N."/>
            <person name="Grigoriev I.V."/>
            <person name="Debuchy R."/>
            <person name="Gladieux P."/>
            <person name="Thoren M.H."/>
            <person name="Johannesson H."/>
        </authorList>
    </citation>
    <scope>NUCLEOTIDE SEQUENCE</scope>
    <source>
        <strain evidence="12">CBS 333.67</strain>
    </source>
</reference>
<comment type="similarity">
    <text evidence="3 10">Belongs to the DPH1/DPH2 family. DPH2 subfamily.</text>
</comment>
<dbReference type="InterPro" id="IPR042263">
    <property type="entry name" value="DPH1/DPH2_1"/>
</dbReference>
<dbReference type="GO" id="GO:0046872">
    <property type="term" value="F:metal ion binding"/>
    <property type="evidence" value="ECO:0007669"/>
    <property type="project" value="UniProtKB-KW"/>
</dbReference>
<feature type="compositionally biased region" description="Acidic residues" evidence="11">
    <location>
        <begin position="410"/>
        <end position="432"/>
    </location>
</feature>
<reference evidence="12" key="1">
    <citation type="journal article" date="2023" name="Mol. Phylogenet. Evol.">
        <title>Genome-scale phylogeny and comparative genomics of the fungal order Sordariales.</title>
        <authorList>
            <person name="Hensen N."/>
            <person name="Bonometti L."/>
            <person name="Westerberg I."/>
            <person name="Brannstrom I.O."/>
            <person name="Guillou S."/>
            <person name="Cros-Aarteil S."/>
            <person name="Calhoun S."/>
            <person name="Haridas S."/>
            <person name="Kuo A."/>
            <person name="Mondo S."/>
            <person name="Pangilinan J."/>
            <person name="Riley R."/>
            <person name="LaButti K."/>
            <person name="Andreopoulos B."/>
            <person name="Lipzen A."/>
            <person name="Chen C."/>
            <person name="Yan M."/>
            <person name="Daum C."/>
            <person name="Ng V."/>
            <person name="Clum A."/>
            <person name="Steindorff A."/>
            <person name="Ohm R.A."/>
            <person name="Martin F."/>
            <person name="Silar P."/>
            <person name="Natvig D.O."/>
            <person name="Lalanne C."/>
            <person name="Gautier V."/>
            <person name="Ament-Velasquez S.L."/>
            <person name="Kruys A."/>
            <person name="Hutchinson M.I."/>
            <person name="Powell A.J."/>
            <person name="Barry K."/>
            <person name="Miller A.N."/>
            <person name="Grigoriev I.V."/>
            <person name="Debuchy R."/>
            <person name="Gladieux P."/>
            <person name="Hiltunen Thoren M."/>
            <person name="Johannesson H."/>
        </authorList>
    </citation>
    <scope>NUCLEOTIDE SEQUENCE</scope>
    <source>
        <strain evidence="12">CBS 333.67</strain>
    </source>
</reference>
<feature type="region of interest" description="Disordered" evidence="11">
    <location>
        <begin position="519"/>
        <end position="543"/>
    </location>
</feature>
<comment type="function">
    <text evidence="10">Required for the first step of diphthamide biosynthesis, a post-translational modification of histidine which occurs in elongation factor 2. DPH1 and DPH2 transfer a 3-amino-3-carboxypropyl (ACP) group from S-adenosyl-L-methionine (SAM) to a histidine residue, the reaction is assisted by a reduction system comprising DPH3 and a NADH-dependent reductase. Facilitates the reduction of the catalytic iron-sulfur cluster found in the DPH1 subunit.</text>
</comment>
<dbReference type="GO" id="GO:0017183">
    <property type="term" value="P:protein histidyl modification to diphthamide"/>
    <property type="evidence" value="ECO:0007669"/>
    <property type="project" value="InterPro"/>
</dbReference>
<dbReference type="PANTHER" id="PTHR10762:SF2">
    <property type="entry name" value="2-(3-AMINO-3-CARBOXYPROPYL)HISTIDINE SYNTHASE SUBUNIT 2"/>
    <property type="match status" value="1"/>
</dbReference>
<evidence type="ECO:0000256" key="9">
    <source>
        <dbReference type="ARBA" id="ARBA00054092"/>
    </source>
</evidence>
<accession>A0AAJ0GT91</accession>
<comment type="caution">
    <text evidence="12">The sequence shown here is derived from an EMBL/GenBank/DDBJ whole genome shotgun (WGS) entry which is preliminary data.</text>
</comment>
<dbReference type="Pfam" id="PF01866">
    <property type="entry name" value="Diphthamide_syn"/>
    <property type="match status" value="1"/>
</dbReference>